<comment type="subcellular location">
    <subcellularLocation>
        <location evidence="1">Cell membrane</location>
        <topology evidence="1">Peripheral membrane protein</topology>
    </subcellularLocation>
</comment>
<evidence type="ECO:0000313" key="9">
    <source>
        <dbReference type="Proteomes" id="UP001596956"/>
    </source>
</evidence>
<keyword evidence="2" id="KW-0813">Transport</keyword>
<evidence type="ECO:0000256" key="6">
    <source>
        <dbReference type="SAM" id="MobiDB-lite"/>
    </source>
</evidence>
<comment type="caution">
    <text evidence="8">The sequence shown here is derived from an EMBL/GenBank/DDBJ whole genome shotgun (WGS) entry which is preliminary data.</text>
</comment>
<dbReference type="InterPro" id="IPR050763">
    <property type="entry name" value="ABC_transporter_ATP-binding"/>
</dbReference>
<feature type="domain" description="ABC transporter" evidence="7">
    <location>
        <begin position="40"/>
        <end position="85"/>
    </location>
</feature>
<evidence type="ECO:0000256" key="5">
    <source>
        <dbReference type="ARBA" id="ARBA00023251"/>
    </source>
</evidence>
<dbReference type="InterPro" id="IPR003439">
    <property type="entry name" value="ABC_transporter-like_ATP-bd"/>
</dbReference>
<keyword evidence="5" id="KW-0046">Antibiotic resistance</keyword>
<dbReference type="PANTHER" id="PTHR42711:SF16">
    <property type="entry name" value="ABC TRANSPORTER ATP-BINDING PROTEIN"/>
    <property type="match status" value="1"/>
</dbReference>
<evidence type="ECO:0000256" key="4">
    <source>
        <dbReference type="ARBA" id="ARBA00022840"/>
    </source>
</evidence>
<protein>
    <submittedName>
        <fullName evidence="8">ATP-binding cassette domain-containing protein</fullName>
    </submittedName>
</protein>
<keyword evidence="4 8" id="KW-0067">ATP-binding</keyword>
<dbReference type="Proteomes" id="UP001596956">
    <property type="component" value="Unassembled WGS sequence"/>
</dbReference>
<reference evidence="9" key="1">
    <citation type="journal article" date="2019" name="Int. J. Syst. Evol. Microbiol.">
        <title>The Global Catalogue of Microorganisms (GCM) 10K type strain sequencing project: providing services to taxonomists for standard genome sequencing and annotation.</title>
        <authorList>
            <consortium name="The Broad Institute Genomics Platform"/>
            <consortium name="The Broad Institute Genome Sequencing Center for Infectious Disease"/>
            <person name="Wu L."/>
            <person name="Ma J."/>
        </authorList>
    </citation>
    <scope>NUCLEOTIDE SEQUENCE [LARGE SCALE GENOMIC DNA]</scope>
    <source>
        <strain evidence="9">CCUG 63369</strain>
    </source>
</reference>
<evidence type="ECO:0000313" key="8">
    <source>
        <dbReference type="EMBL" id="MFD0804193.1"/>
    </source>
</evidence>
<keyword evidence="9" id="KW-1185">Reference proteome</keyword>
<dbReference type="EMBL" id="JBHTHR010001437">
    <property type="protein sequence ID" value="MFD0804193.1"/>
    <property type="molecule type" value="Genomic_DNA"/>
</dbReference>
<dbReference type="SUPFAM" id="SSF52540">
    <property type="entry name" value="P-loop containing nucleoside triphosphate hydrolases"/>
    <property type="match status" value="1"/>
</dbReference>
<dbReference type="GO" id="GO:0005524">
    <property type="term" value="F:ATP binding"/>
    <property type="evidence" value="ECO:0007669"/>
    <property type="project" value="UniProtKB-KW"/>
</dbReference>
<accession>A0ABW3BNN3</accession>
<evidence type="ECO:0000256" key="2">
    <source>
        <dbReference type="ARBA" id="ARBA00022448"/>
    </source>
</evidence>
<dbReference type="PANTHER" id="PTHR42711">
    <property type="entry name" value="ABC TRANSPORTER ATP-BINDING PROTEIN"/>
    <property type="match status" value="1"/>
</dbReference>
<organism evidence="8 9">
    <name type="scientific">Streptomonospora algeriensis</name>
    <dbReference type="NCBI Taxonomy" id="995084"/>
    <lineage>
        <taxon>Bacteria</taxon>
        <taxon>Bacillati</taxon>
        <taxon>Actinomycetota</taxon>
        <taxon>Actinomycetes</taxon>
        <taxon>Streptosporangiales</taxon>
        <taxon>Nocardiopsidaceae</taxon>
        <taxon>Streptomonospora</taxon>
    </lineage>
</organism>
<dbReference type="InterPro" id="IPR027417">
    <property type="entry name" value="P-loop_NTPase"/>
</dbReference>
<proteinExistence type="predicted"/>
<evidence type="ECO:0000256" key="1">
    <source>
        <dbReference type="ARBA" id="ARBA00004202"/>
    </source>
</evidence>
<evidence type="ECO:0000259" key="7">
    <source>
        <dbReference type="Pfam" id="PF00005"/>
    </source>
</evidence>
<feature type="compositionally biased region" description="Low complexity" evidence="6">
    <location>
        <begin position="10"/>
        <end position="21"/>
    </location>
</feature>
<name>A0ABW3BNN3_9ACTN</name>
<dbReference type="Pfam" id="PF00005">
    <property type="entry name" value="ABC_tran"/>
    <property type="match status" value="1"/>
</dbReference>
<sequence>MALVEEDTHASAAHGGADGPGAAVEVSGLRMRYGHSEVLAGIDLHVRSGEVVVLLGPNGAGKTTTVEILEGFRARSAGDVRVLGAD</sequence>
<gene>
    <name evidence="8" type="ORF">ACFQZU_23150</name>
</gene>
<keyword evidence="3" id="KW-0547">Nucleotide-binding</keyword>
<dbReference type="Gene3D" id="3.40.50.300">
    <property type="entry name" value="P-loop containing nucleotide triphosphate hydrolases"/>
    <property type="match status" value="1"/>
</dbReference>
<feature type="region of interest" description="Disordered" evidence="6">
    <location>
        <begin position="1"/>
        <end position="21"/>
    </location>
</feature>
<evidence type="ECO:0000256" key="3">
    <source>
        <dbReference type="ARBA" id="ARBA00022741"/>
    </source>
</evidence>
<feature type="non-terminal residue" evidence="8">
    <location>
        <position position="86"/>
    </location>
</feature>